<comment type="caution">
    <text evidence="3">The sequence shown here is derived from an EMBL/GenBank/DDBJ whole genome shotgun (WGS) entry which is preliminary data.</text>
</comment>
<dbReference type="InterPro" id="IPR002048">
    <property type="entry name" value="EF_hand_dom"/>
</dbReference>
<keyword evidence="4" id="KW-1185">Reference proteome</keyword>
<dbReference type="PROSITE" id="PS50222">
    <property type="entry name" value="EF_HAND_2"/>
    <property type="match status" value="1"/>
</dbReference>
<keyword evidence="1" id="KW-0732">Signal</keyword>
<proteinExistence type="predicted"/>
<name>A0ABV7EI29_9GAMM</name>
<evidence type="ECO:0000259" key="2">
    <source>
        <dbReference type="PROSITE" id="PS50222"/>
    </source>
</evidence>
<gene>
    <name evidence="3" type="ORF">ACFOSU_00595</name>
</gene>
<protein>
    <recommendedName>
        <fullName evidence="2">EF-hand domain-containing protein</fullName>
    </recommendedName>
</protein>
<dbReference type="EMBL" id="JBHRSS010000001">
    <property type="protein sequence ID" value="MFC3102384.1"/>
    <property type="molecule type" value="Genomic_DNA"/>
</dbReference>
<feature type="chain" id="PRO_5047420382" description="EF-hand domain-containing protein" evidence="1">
    <location>
        <begin position="26"/>
        <end position="98"/>
    </location>
</feature>
<dbReference type="InterPro" id="IPR011992">
    <property type="entry name" value="EF-hand-dom_pair"/>
</dbReference>
<feature type="domain" description="EF-hand" evidence="2">
    <location>
        <begin position="52"/>
        <end position="87"/>
    </location>
</feature>
<dbReference type="Pfam" id="PF13202">
    <property type="entry name" value="EF-hand_5"/>
    <property type="match status" value="1"/>
</dbReference>
<dbReference type="Gene3D" id="1.10.238.10">
    <property type="entry name" value="EF-hand"/>
    <property type="match status" value="1"/>
</dbReference>
<reference evidence="4" key="1">
    <citation type="journal article" date="2019" name="Int. J. Syst. Evol. Microbiol.">
        <title>The Global Catalogue of Microorganisms (GCM) 10K type strain sequencing project: providing services to taxonomists for standard genome sequencing and annotation.</title>
        <authorList>
            <consortium name="The Broad Institute Genomics Platform"/>
            <consortium name="The Broad Institute Genome Sequencing Center for Infectious Disease"/>
            <person name="Wu L."/>
            <person name="Ma J."/>
        </authorList>
    </citation>
    <scope>NUCLEOTIDE SEQUENCE [LARGE SCALE GENOMIC DNA]</scope>
    <source>
        <strain evidence="4">KCTC 52640</strain>
    </source>
</reference>
<evidence type="ECO:0000313" key="3">
    <source>
        <dbReference type="EMBL" id="MFC3102384.1"/>
    </source>
</evidence>
<feature type="signal peptide" evidence="1">
    <location>
        <begin position="1"/>
        <end position="25"/>
    </location>
</feature>
<dbReference type="Proteomes" id="UP001595462">
    <property type="component" value="Unassembled WGS sequence"/>
</dbReference>
<evidence type="ECO:0000256" key="1">
    <source>
        <dbReference type="SAM" id="SignalP"/>
    </source>
</evidence>
<dbReference type="RefSeq" id="WP_380685388.1">
    <property type="nucleotide sequence ID" value="NZ_JBHRSS010000001.1"/>
</dbReference>
<dbReference type="SUPFAM" id="SSF47473">
    <property type="entry name" value="EF-hand"/>
    <property type="match status" value="1"/>
</dbReference>
<accession>A0ABV7EI29</accession>
<evidence type="ECO:0000313" key="4">
    <source>
        <dbReference type="Proteomes" id="UP001595462"/>
    </source>
</evidence>
<sequence length="98" mass="10303">MKKRYAVIAGMAFAIPFGAASSVHAADAASQAAASWATMDANTDGALSPEEVSATPWQAKFDAMDANGDGKATKKEFKGYMANMKKTQKQHKASNGNM</sequence>
<organism evidence="3 4">
    <name type="scientific">Salinisphaera aquimarina</name>
    <dbReference type="NCBI Taxonomy" id="2094031"/>
    <lineage>
        <taxon>Bacteria</taxon>
        <taxon>Pseudomonadati</taxon>
        <taxon>Pseudomonadota</taxon>
        <taxon>Gammaproteobacteria</taxon>
        <taxon>Salinisphaerales</taxon>
        <taxon>Salinisphaeraceae</taxon>
        <taxon>Salinisphaera</taxon>
    </lineage>
</organism>